<sequence length="318" mass="35064">MSLRIRASLGVACAALVSAATLVLGQPIHVYPAEGLADGITDHELKNIAQAAEFHKDWHWKSIGQETNHLAKATKFEVLRGFQLEHDPVAPTSRQAYVRGIFRSDDGEPLNVAHQDVKDGKHGDLASHAHGVPLAPYQRLYKNGYRYERNAAPQRSDGPNFSPHRRTSVFVKPPLGLGPRDHEAEKLTWAAVQRWHHNLKDLNANDVHHYEMLHLLKPHPETGKAYTSVLAWDHQERLLSSQSKPGTYVHEVPLLLPSPEKEGAESVLGLHPSVAKKITSSKPLSADARPYIPVSQSRASSSRGSTNVAAHTPGETLH</sequence>
<evidence type="ECO:0000313" key="3">
    <source>
        <dbReference type="EMBL" id="PWN41446.1"/>
    </source>
</evidence>
<feature type="chain" id="PRO_5016292198" evidence="2">
    <location>
        <begin position="26"/>
        <end position="318"/>
    </location>
</feature>
<dbReference type="EMBL" id="KZ819393">
    <property type="protein sequence ID" value="PWN41446.1"/>
    <property type="molecule type" value="Genomic_DNA"/>
</dbReference>
<dbReference type="AlphaFoldDB" id="A0A316VV01"/>
<name>A0A316VV01_9BASI</name>
<reference evidence="3 4" key="1">
    <citation type="journal article" date="2018" name="Mol. Biol. Evol.">
        <title>Broad Genomic Sampling Reveals a Smut Pathogenic Ancestry of the Fungal Clade Ustilaginomycotina.</title>
        <authorList>
            <person name="Kijpornyongpan T."/>
            <person name="Mondo S.J."/>
            <person name="Barry K."/>
            <person name="Sandor L."/>
            <person name="Lee J."/>
            <person name="Lipzen A."/>
            <person name="Pangilinan J."/>
            <person name="LaButti K."/>
            <person name="Hainaut M."/>
            <person name="Henrissat B."/>
            <person name="Grigoriev I.V."/>
            <person name="Spatafora J.W."/>
            <person name="Aime M.C."/>
        </authorList>
    </citation>
    <scope>NUCLEOTIDE SEQUENCE [LARGE SCALE GENOMIC DNA]</scope>
    <source>
        <strain evidence="3 4">MCA 4658</strain>
    </source>
</reference>
<accession>A0A316VV01</accession>
<evidence type="ECO:0000256" key="1">
    <source>
        <dbReference type="SAM" id="MobiDB-lite"/>
    </source>
</evidence>
<dbReference type="OrthoDB" id="10283299at2759"/>
<evidence type="ECO:0000256" key="2">
    <source>
        <dbReference type="SAM" id="SignalP"/>
    </source>
</evidence>
<feature type="region of interest" description="Disordered" evidence="1">
    <location>
        <begin position="281"/>
        <end position="318"/>
    </location>
</feature>
<gene>
    <name evidence="3" type="ORF">IE81DRAFT_367502</name>
</gene>
<protein>
    <submittedName>
        <fullName evidence="3">Uncharacterized protein</fullName>
    </submittedName>
</protein>
<dbReference type="InParanoid" id="A0A316VV01"/>
<keyword evidence="4" id="KW-1185">Reference proteome</keyword>
<dbReference type="Proteomes" id="UP000245783">
    <property type="component" value="Unassembled WGS sequence"/>
</dbReference>
<dbReference type="RefSeq" id="XP_025368606.1">
    <property type="nucleotide sequence ID" value="XM_025517088.1"/>
</dbReference>
<organism evidence="3 4">
    <name type="scientific">Ceraceosorus guamensis</name>
    <dbReference type="NCBI Taxonomy" id="1522189"/>
    <lineage>
        <taxon>Eukaryota</taxon>
        <taxon>Fungi</taxon>
        <taxon>Dikarya</taxon>
        <taxon>Basidiomycota</taxon>
        <taxon>Ustilaginomycotina</taxon>
        <taxon>Exobasidiomycetes</taxon>
        <taxon>Ceraceosorales</taxon>
        <taxon>Ceraceosoraceae</taxon>
        <taxon>Ceraceosorus</taxon>
    </lineage>
</organism>
<feature type="region of interest" description="Disordered" evidence="1">
    <location>
        <begin position="150"/>
        <end position="177"/>
    </location>
</feature>
<feature type="signal peptide" evidence="2">
    <location>
        <begin position="1"/>
        <end position="25"/>
    </location>
</feature>
<keyword evidence="2" id="KW-0732">Signal</keyword>
<feature type="compositionally biased region" description="Low complexity" evidence="1">
    <location>
        <begin position="295"/>
        <end position="305"/>
    </location>
</feature>
<dbReference type="GeneID" id="37038958"/>
<evidence type="ECO:0000313" key="4">
    <source>
        <dbReference type="Proteomes" id="UP000245783"/>
    </source>
</evidence>
<proteinExistence type="predicted"/>